<keyword evidence="1 5" id="KW-0820">tRNA-binding</keyword>
<dbReference type="KEGG" id="hhg:XM38_005570"/>
<dbReference type="Proteomes" id="UP000191901">
    <property type="component" value="Chromosome"/>
</dbReference>
<gene>
    <name evidence="5" type="primary">rqcH</name>
    <name evidence="7" type="ORF">XM38_005570</name>
</gene>
<reference evidence="7 8" key="1">
    <citation type="journal article" date="2016" name="Biochim. Biophys. Acta">
        <title>Characterization of red-shifted phycobilisomes isolated from the chlorophyll f-containing cyanobacterium Halomicronema hongdechloris.</title>
        <authorList>
            <person name="Li Y."/>
            <person name="Lin Y."/>
            <person name="Garvey C.J."/>
            <person name="Birch D."/>
            <person name="Corkery R.W."/>
            <person name="Loughlin P.C."/>
            <person name="Scheer H."/>
            <person name="Willows R.D."/>
            <person name="Chen M."/>
        </authorList>
    </citation>
    <scope>NUCLEOTIDE SEQUENCE [LARGE SCALE GENOMIC DNA]</scope>
    <source>
        <strain evidence="7 8">C2206</strain>
    </source>
</reference>
<evidence type="ECO:0000256" key="1">
    <source>
        <dbReference type="ARBA" id="ARBA00022555"/>
    </source>
</evidence>
<evidence type="ECO:0000256" key="2">
    <source>
        <dbReference type="ARBA" id="ARBA00022730"/>
    </source>
</evidence>
<dbReference type="InterPro" id="IPR008532">
    <property type="entry name" value="NFACT_RNA-bd"/>
</dbReference>
<dbReference type="Pfam" id="PF05670">
    <property type="entry name" value="NFACT-R_1"/>
    <property type="match status" value="1"/>
</dbReference>
<dbReference type="InterPro" id="IPR043682">
    <property type="entry name" value="RqcH_bacterial"/>
</dbReference>
<keyword evidence="2 5" id="KW-0699">rRNA-binding</keyword>
<evidence type="ECO:0000313" key="7">
    <source>
        <dbReference type="EMBL" id="ASC69629.1"/>
    </source>
</evidence>
<dbReference type="GO" id="GO:0000049">
    <property type="term" value="F:tRNA binding"/>
    <property type="evidence" value="ECO:0007669"/>
    <property type="project" value="UniProtKB-UniRule"/>
</dbReference>
<dbReference type="PANTHER" id="PTHR15239:SF6">
    <property type="entry name" value="RIBOSOME QUALITY CONTROL COMPLEX SUBUNIT NEMF"/>
    <property type="match status" value="1"/>
</dbReference>
<dbReference type="Pfam" id="PF05833">
    <property type="entry name" value="NFACT_N"/>
    <property type="match status" value="1"/>
</dbReference>
<comment type="subunit">
    <text evidence="5">Associates with stalled 50S ribosomal subunits. Binds to RqcP.</text>
</comment>
<evidence type="ECO:0000256" key="3">
    <source>
        <dbReference type="ARBA" id="ARBA00022884"/>
    </source>
</evidence>
<sequence length="587" mass="66853">MQPVDVTTLTAICHDLRCQWIPARCEQVYQRDRTTVSLALRTLTDRGWLTLSWHPQAARLHLDHAPPRQPDTFTFSQQLKHQLGGFALVTIETIAPWERVLDLQFARRPGDPVQWHLYVEVMGKYSNVILTNAHNQIVTAAHQVSEQQSRVRPILTGDAYQPPPPITAALPHQDESQARWQERVALVPGPLKRRLMQAYGGLSSALTQSMLTTAGLGPDLRTDQLTQAQWTALYQTWQAWLCRLATSDFQPGWTEDGYTVLGWGLIRPAASVQTLLRDYYSDQLNRQAFERLRHQLSQLLSHRLQKLRQKEATFLTRLDQSEQADQTRQWADLLMAYGHQWQPGLTHITLPDFETAEPVTIPLIPEKTAVQNAQALYRQHQKLKRARQAVKPLLAEVWAETAYLEQVEATLMQVSAYKTVADLDAIAEIRDELAQQGYLPTDQRIRQNRHQDAFPFHRYISPSGCDILIGRNNRQNDQLTFGIATDYDLWFHSQEIPGSHLLLRLAPGQAPSDADLQYAANLAAYFSRARQADQVPVIYTQLKHVYKPKGARPGMVIYTHETVLWGYPQAIQSPLPPHPEATDSVSQ</sequence>
<feature type="domain" description="NFACT RNA-binding" evidence="6">
    <location>
        <begin position="456"/>
        <end position="550"/>
    </location>
</feature>
<dbReference type="PANTHER" id="PTHR15239">
    <property type="entry name" value="NUCLEAR EXPORT MEDIATOR FACTOR NEMF"/>
    <property type="match status" value="1"/>
</dbReference>
<dbReference type="OrthoDB" id="9766163at2"/>
<name>A0A1Z3HH30_9CYAN</name>
<dbReference type="GO" id="GO:0072344">
    <property type="term" value="P:rescue of stalled ribosome"/>
    <property type="evidence" value="ECO:0007669"/>
    <property type="project" value="UniProtKB-UniRule"/>
</dbReference>
<evidence type="ECO:0000313" key="8">
    <source>
        <dbReference type="Proteomes" id="UP000191901"/>
    </source>
</evidence>
<dbReference type="EMBL" id="CP021983">
    <property type="protein sequence ID" value="ASC69629.1"/>
    <property type="molecule type" value="Genomic_DNA"/>
</dbReference>
<dbReference type="InterPro" id="IPR051608">
    <property type="entry name" value="RQC_Subunit_NEMF"/>
</dbReference>
<dbReference type="STRING" id="1641165.XM38_10170"/>
<comment type="function">
    <text evidence="5">Key component of the ribosome quality control system (RQC), a ribosome-associated complex that mediates the extraction of incompletely synthesized nascent chains from stalled ribosomes and their subsequent degradation. RqcH recruits Ala-charged tRNA, and with RqcP directs the elongation of stalled nascent chains on 50S ribosomal subunits, leading to non-templated C-terminal alanine extensions (Ala tail). The Ala tail promotes nascent chain degradation. May add between 1 and at least 8 Ala residues. Binds to stalled 50S ribosomal subunits.</text>
</comment>
<keyword evidence="4 5" id="KW-0648">Protein biosynthesis</keyword>
<evidence type="ECO:0000256" key="4">
    <source>
        <dbReference type="ARBA" id="ARBA00022917"/>
    </source>
</evidence>
<keyword evidence="3 5" id="KW-0694">RNA-binding</keyword>
<dbReference type="RefSeq" id="WP_088429018.1">
    <property type="nucleotide sequence ID" value="NZ_CP021983.2"/>
</dbReference>
<dbReference type="Gene3D" id="2.30.310.10">
    <property type="entry name" value="ibrinogen binding protein from staphylococcus aureus domain"/>
    <property type="match status" value="1"/>
</dbReference>
<comment type="similarity">
    <text evidence="5">Belongs to the NEMF family.</text>
</comment>
<evidence type="ECO:0000256" key="5">
    <source>
        <dbReference type="HAMAP-Rule" id="MF_00844"/>
    </source>
</evidence>
<dbReference type="HAMAP" id="MF_00844_B">
    <property type="entry name" value="RqcH_B"/>
    <property type="match status" value="1"/>
</dbReference>
<dbReference type="GO" id="GO:1990112">
    <property type="term" value="C:RQC complex"/>
    <property type="evidence" value="ECO:0007669"/>
    <property type="project" value="TreeGrafter"/>
</dbReference>
<dbReference type="GO" id="GO:0043023">
    <property type="term" value="F:ribosomal large subunit binding"/>
    <property type="evidence" value="ECO:0007669"/>
    <property type="project" value="UniProtKB-UniRule"/>
</dbReference>
<protein>
    <recommendedName>
        <fullName evidence="5">Rqc2 homolog RqcH</fullName>
        <shortName evidence="5">RqcH</shortName>
    </recommendedName>
</protein>
<accession>A0A1Z3HH30</accession>
<evidence type="ECO:0000259" key="6">
    <source>
        <dbReference type="Pfam" id="PF05670"/>
    </source>
</evidence>
<organism evidence="7 8">
    <name type="scientific">Halomicronema hongdechloris C2206</name>
    <dbReference type="NCBI Taxonomy" id="1641165"/>
    <lineage>
        <taxon>Bacteria</taxon>
        <taxon>Bacillati</taxon>
        <taxon>Cyanobacteriota</taxon>
        <taxon>Cyanophyceae</taxon>
        <taxon>Nodosilineales</taxon>
        <taxon>Nodosilineaceae</taxon>
        <taxon>Halomicronema</taxon>
    </lineage>
</organism>
<keyword evidence="8" id="KW-1185">Reference proteome</keyword>
<dbReference type="AlphaFoldDB" id="A0A1Z3HH30"/>
<proteinExistence type="inferred from homology"/>
<dbReference type="GO" id="GO:0019843">
    <property type="term" value="F:rRNA binding"/>
    <property type="evidence" value="ECO:0007669"/>
    <property type="project" value="UniProtKB-UniRule"/>
</dbReference>